<gene>
    <name evidence="1" type="ORF">CWO07_02205</name>
</gene>
<evidence type="ECO:0000313" key="2">
    <source>
        <dbReference type="Proteomes" id="UP000244197"/>
    </source>
</evidence>
<proteinExistence type="predicted"/>
<sequence>MDIEKVFLNFGTMQKEKDHYTEWFDEIVCDNSEYVETYGFDSDLEDEEKYSLFLHSLHEEVDKCIRDSLVAKIGFDHKGEPVKDQSLSSIPVSLERSKNWHKLEDLDDKHKVKVLESLDFAPFLQKDMSIEVGENEYNFTLNAIYEDHGFKYFITESDGFDNDDFMNIKDLKCFIVNEINNSEDFEAISSKDIKIKEVSINENSADYELFLLEEMDRNLPENHYLIIDNEDYYTSEWVYTTELLGLNHSNIENHEQLENLVINESIEIDKEKVVKNEPDKQKVMKRRI</sequence>
<dbReference type="AlphaFoldDB" id="A0A2T5F0X2"/>
<dbReference type="Proteomes" id="UP000244197">
    <property type="component" value="Unassembled WGS sequence"/>
</dbReference>
<accession>A0A2T5F0X2</accession>
<dbReference type="RefSeq" id="WP_108187198.1">
    <property type="nucleotide sequence ID" value="NZ_PIFK01000003.1"/>
</dbReference>
<evidence type="ECO:0000313" key="1">
    <source>
        <dbReference type="EMBL" id="PTP39402.1"/>
    </source>
</evidence>
<organism evidence="1 2">
    <name type="scientific">Vibrio splendidus</name>
    <dbReference type="NCBI Taxonomy" id="29497"/>
    <lineage>
        <taxon>Bacteria</taxon>
        <taxon>Pseudomonadati</taxon>
        <taxon>Pseudomonadota</taxon>
        <taxon>Gammaproteobacteria</taxon>
        <taxon>Vibrionales</taxon>
        <taxon>Vibrionaceae</taxon>
        <taxon>Vibrio</taxon>
    </lineage>
</organism>
<protein>
    <submittedName>
        <fullName evidence="1">Uncharacterized protein</fullName>
    </submittedName>
</protein>
<name>A0A2T5F0X2_VIBSP</name>
<reference evidence="1 2" key="1">
    <citation type="submission" date="2017-11" db="EMBL/GenBank/DDBJ databases">
        <title>Population delineation of vibrios coincides with oyster pathogenicity.</title>
        <authorList>
            <person name="Bruto M."/>
            <person name="Labreuche Y."/>
            <person name="James A."/>
            <person name="Piel D."/>
            <person name="Chenivesse S."/>
            <person name="Petton B."/>
            <person name="Polz M.F."/>
            <person name="Le Roux F."/>
        </authorList>
    </citation>
    <scope>NUCLEOTIDE SEQUENCE [LARGE SCALE GENOMIC DNA]</scope>
    <source>
        <strain evidence="1 2">FF_144</strain>
    </source>
</reference>
<dbReference type="EMBL" id="PIFK01000003">
    <property type="protein sequence ID" value="PTP39402.1"/>
    <property type="molecule type" value="Genomic_DNA"/>
</dbReference>
<comment type="caution">
    <text evidence="1">The sequence shown here is derived from an EMBL/GenBank/DDBJ whole genome shotgun (WGS) entry which is preliminary data.</text>
</comment>